<evidence type="ECO:0000256" key="9">
    <source>
        <dbReference type="ARBA" id="ARBA00022842"/>
    </source>
</evidence>
<sequence length="171" mass="18201">MSGTRLSLALASEAQTRALAERLAARLGAGDTLLLDGPIGAGKTAFARALIQAAQARAGRDPEDVPSPTFTLVQTYEAGPLEIWHADLYRLGHPQEVMELGLDEAFETALCLIEWPDRLGDLAPAGALRLTLAPGEAETLRHASFMSDRADWTGRLSPILTEIQTGTAPDA</sequence>
<keyword evidence="8" id="KW-0067">ATP-binding</keyword>
<name>A0A0D6B7X3_RHOSU</name>
<evidence type="ECO:0000313" key="12">
    <source>
        <dbReference type="Proteomes" id="UP000064912"/>
    </source>
</evidence>
<evidence type="ECO:0000256" key="3">
    <source>
        <dbReference type="ARBA" id="ARBA00019010"/>
    </source>
</evidence>
<dbReference type="KEGG" id="rsu:NHU_04065"/>
<evidence type="ECO:0000256" key="8">
    <source>
        <dbReference type="ARBA" id="ARBA00022840"/>
    </source>
</evidence>
<evidence type="ECO:0000256" key="2">
    <source>
        <dbReference type="ARBA" id="ARBA00007599"/>
    </source>
</evidence>
<gene>
    <name evidence="11" type="ORF">NHU_04065</name>
</gene>
<keyword evidence="11" id="KW-0378">Hydrolase</keyword>
<proteinExistence type="inferred from homology"/>
<dbReference type="GO" id="GO:0016787">
    <property type="term" value="F:hydrolase activity"/>
    <property type="evidence" value="ECO:0007669"/>
    <property type="project" value="UniProtKB-KW"/>
</dbReference>
<keyword evidence="9" id="KW-0460">Magnesium</keyword>
<dbReference type="PANTHER" id="PTHR33540">
    <property type="entry name" value="TRNA THREONYLCARBAMOYLADENOSINE BIOSYNTHESIS PROTEIN TSAE"/>
    <property type="match status" value="1"/>
</dbReference>
<evidence type="ECO:0000256" key="4">
    <source>
        <dbReference type="ARBA" id="ARBA00022490"/>
    </source>
</evidence>
<reference evidence="11 12" key="1">
    <citation type="submission" date="2015-02" db="EMBL/GenBank/DDBJ databases">
        <title>Genome sequene of Rhodovulum sulfidophilum DSM 2351.</title>
        <authorList>
            <person name="Nagao N."/>
        </authorList>
    </citation>
    <scope>NUCLEOTIDE SEQUENCE [LARGE SCALE GENOMIC DNA]</scope>
    <source>
        <strain evidence="11 12">DSM 2351</strain>
    </source>
</reference>
<organism evidence="11 12">
    <name type="scientific">Rhodovulum sulfidophilum</name>
    <name type="common">Rhodobacter sulfidophilus</name>
    <dbReference type="NCBI Taxonomy" id="35806"/>
    <lineage>
        <taxon>Bacteria</taxon>
        <taxon>Pseudomonadati</taxon>
        <taxon>Pseudomonadota</taxon>
        <taxon>Alphaproteobacteria</taxon>
        <taxon>Rhodobacterales</taxon>
        <taxon>Paracoccaceae</taxon>
        <taxon>Rhodovulum</taxon>
    </lineage>
</organism>
<evidence type="ECO:0000256" key="7">
    <source>
        <dbReference type="ARBA" id="ARBA00022741"/>
    </source>
</evidence>
<dbReference type="PANTHER" id="PTHR33540:SF2">
    <property type="entry name" value="TRNA THREONYLCARBAMOYLADENOSINE BIOSYNTHESIS PROTEIN TSAE"/>
    <property type="match status" value="1"/>
</dbReference>
<keyword evidence="7" id="KW-0547">Nucleotide-binding</keyword>
<evidence type="ECO:0000256" key="6">
    <source>
        <dbReference type="ARBA" id="ARBA00022723"/>
    </source>
</evidence>
<dbReference type="Gene3D" id="3.40.50.300">
    <property type="entry name" value="P-loop containing nucleotide triphosphate hydrolases"/>
    <property type="match status" value="1"/>
</dbReference>
<evidence type="ECO:0000256" key="10">
    <source>
        <dbReference type="ARBA" id="ARBA00032441"/>
    </source>
</evidence>
<keyword evidence="5" id="KW-0819">tRNA processing</keyword>
<evidence type="ECO:0000313" key="11">
    <source>
        <dbReference type="EMBL" id="BAQ71188.1"/>
    </source>
</evidence>
<dbReference type="NCBIfam" id="TIGR00150">
    <property type="entry name" value="T6A_YjeE"/>
    <property type="match status" value="1"/>
</dbReference>
<dbReference type="GO" id="GO:0005737">
    <property type="term" value="C:cytoplasm"/>
    <property type="evidence" value="ECO:0007669"/>
    <property type="project" value="UniProtKB-SubCell"/>
</dbReference>
<evidence type="ECO:0000256" key="1">
    <source>
        <dbReference type="ARBA" id="ARBA00004496"/>
    </source>
</evidence>
<dbReference type="PATRIC" id="fig|35806.4.peg.4169"/>
<dbReference type="Proteomes" id="UP000064912">
    <property type="component" value="Chromosome"/>
</dbReference>
<keyword evidence="6" id="KW-0479">Metal-binding</keyword>
<dbReference type="GO" id="GO:0046872">
    <property type="term" value="F:metal ion binding"/>
    <property type="evidence" value="ECO:0007669"/>
    <property type="project" value="UniProtKB-KW"/>
</dbReference>
<dbReference type="SUPFAM" id="SSF52540">
    <property type="entry name" value="P-loop containing nucleoside triphosphate hydrolases"/>
    <property type="match status" value="1"/>
</dbReference>
<dbReference type="EMBL" id="AP014800">
    <property type="protein sequence ID" value="BAQ71188.1"/>
    <property type="molecule type" value="Genomic_DNA"/>
</dbReference>
<dbReference type="InterPro" id="IPR027417">
    <property type="entry name" value="P-loop_NTPase"/>
</dbReference>
<accession>A0A0D6B7X3</accession>
<dbReference type="GO" id="GO:0005524">
    <property type="term" value="F:ATP binding"/>
    <property type="evidence" value="ECO:0007669"/>
    <property type="project" value="UniProtKB-KW"/>
</dbReference>
<dbReference type="Pfam" id="PF02367">
    <property type="entry name" value="TsaE"/>
    <property type="match status" value="1"/>
</dbReference>
<evidence type="ECO:0000256" key="5">
    <source>
        <dbReference type="ARBA" id="ARBA00022694"/>
    </source>
</evidence>
<dbReference type="eggNOG" id="COG0802">
    <property type="taxonomic scope" value="Bacteria"/>
</dbReference>
<dbReference type="AlphaFoldDB" id="A0A0D6B7X3"/>
<comment type="subcellular location">
    <subcellularLocation>
        <location evidence="1">Cytoplasm</location>
    </subcellularLocation>
</comment>
<dbReference type="GO" id="GO:0002949">
    <property type="term" value="P:tRNA threonylcarbamoyladenosine modification"/>
    <property type="evidence" value="ECO:0007669"/>
    <property type="project" value="InterPro"/>
</dbReference>
<protein>
    <recommendedName>
        <fullName evidence="3">tRNA threonylcarbamoyladenosine biosynthesis protein TsaE</fullName>
    </recommendedName>
    <alternativeName>
        <fullName evidence="10">t(6)A37 threonylcarbamoyladenosine biosynthesis protein TsaE</fullName>
    </alternativeName>
</protein>
<keyword evidence="4" id="KW-0963">Cytoplasm</keyword>
<comment type="similarity">
    <text evidence="2">Belongs to the TsaE family.</text>
</comment>
<dbReference type="InterPro" id="IPR003442">
    <property type="entry name" value="T6A_TsaE"/>
</dbReference>